<feature type="domain" description="VQ" evidence="1">
    <location>
        <begin position="38"/>
        <end position="62"/>
    </location>
</feature>
<reference evidence="2" key="1">
    <citation type="submission" date="2023-05" db="EMBL/GenBank/DDBJ databases">
        <authorList>
            <person name="Huff M."/>
        </authorList>
    </citation>
    <scope>NUCLEOTIDE SEQUENCE</scope>
</reference>
<dbReference type="InterPro" id="IPR039607">
    <property type="entry name" value="VQ_8/17/18/20/21/25"/>
</dbReference>
<evidence type="ECO:0000313" key="3">
    <source>
        <dbReference type="Proteomes" id="UP000834106"/>
    </source>
</evidence>
<sequence length="159" mass="17988">MKPSSFDTSLTPSKLTIYKDSHTVTKLKPKIRIIHVVAPEILKTDVKNFRELVQRLTGKTTAEVKGTTKEKHEVKGSIKESNVQSKSLCTCCSKPNKNEESGEDIVKESEGEIYGDFPNGFLRFPADIDDFFNNQEESELSIPQFESSQINMFGEIHLY</sequence>
<dbReference type="Proteomes" id="UP000834106">
    <property type="component" value="Chromosome 10"/>
</dbReference>
<dbReference type="GO" id="GO:0005634">
    <property type="term" value="C:nucleus"/>
    <property type="evidence" value="ECO:0007669"/>
    <property type="project" value="TreeGrafter"/>
</dbReference>
<dbReference type="PANTHER" id="PTHR33143:SF74">
    <property type="entry name" value="VQ MOTIF-CONTAINING PROTEIN 18"/>
    <property type="match status" value="1"/>
</dbReference>
<dbReference type="EMBL" id="OU503045">
    <property type="protein sequence ID" value="CAI9769408.1"/>
    <property type="molecule type" value="Genomic_DNA"/>
</dbReference>
<evidence type="ECO:0000313" key="2">
    <source>
        <dbReference type="EMBL" id="CAI9769408.1"/>
    </source>
</evidence>
<dbReference type="InterPro" id="IPR008889">
    <property type="entry name" value="VQ"/>
</dbReference>
<dbReference type="PANTHER" id="PTHR33143">
    <property type="entry name" value="F16F4.1 PROTEIN-RELATED"/>
    <property type="match status" value="1"/>
</dbReference>
<gene>
    <name evidence="2" type="ORF">FPE_LOCUS16882</name>
</gene>
<organism evidence="2 3">
    <name type="scientific">Fraxinus pennsylvanica</name>
    <dbReference type="NCBI Taxonomy" id="56036"/>
    <lineage>
        <taxon>Eukaryota</taxon>
        <taxon>Viridiplantae</taxon>
        <taxon>Streptophyta</taxon>
        <taxon>Embryophyta</taxon>
        <taxon>Tracheophyta</taxon>
        <taxon>Spermatophyta</taxon>
        <taxon>Magnoliopsida</taxon>
        <taxon>eudicotyledons</taxon>
        <taxon>Gunneridae</taxon>
        <taxon>Pentapetalae</taxon>
        <taxon>asterids</taxon>
        <taxon>lamiids</taxon>
        <taxon>Lamiales</taxon>
        <taxon>Oleaceae</taxon>
        <taxon>Oleeae</taxon>
        <taxon>Fraxinus</taxon>
    </lineage>
</organism>
<accession>A0AAD2DYE0</accession>
<protein>
    <recommendedName>
        <fullName evidence="1">VQ domain-containing protein</fullName>
    </recommendedName>
</protein>
<proteinExistence type="predicted"/>
<dbReference type="Pfam" id="PF05678">
    <property type="entry name" value="VQ"/>
    <property type="match status" value="1"/>
</dbReference>
<dbReference type="AlphaFoldDB" id="A0AAD2DYE0"/>
<evidence type="ECO:0000259" key="1">
    <source>
        <dbReference type="Pfam" id="PF05678"/>
    </source>
</evidence>
<name>A0AAD2DYE0_9LAMI</name>
<keyword evidence="3" id="KW-1185">Reference proteome</keyword>